<sequence>MLKFPEPIDEKRREEIIEAIAKRVQQFGMVVPAIFFLEMNKPLSYIGAQAMHFFAPIVGVFFNTFEDYAYFFDNRENVELLIQRLEAIAQEEEEQRRKEKERKKQARQAKQARAPESTILDEAMKMDQAMKDRNSKNSGV</sequence>
<gene>
    <name evidence="2" type="ORF">IMF26_07905</name>
</gene>
<organism evidence="2">
    <name type="scientific">Candidatus Fermentithermobacillus carboniphilus</name>
    <dbReference type="NCBI Taxonomy" id="3085328"/>
    <lineage>
        <taxon>Bacteria</taxon>
        <taxon>Bacillati</taxon>
        <taxon>Bacillota</taxon>
        <taxon>Candidatus Fermentithermobacillia</taxon>
        <taxon>Candidatus Fermentithermobacillales</taxon>
        <taxon>Candidatus Fermentithermobacillaceae</taxon>
        <taxon>Candidatus Fermentithermobacillus</taxon>
    </lineage>
</organism>
<evidence type="ECO:0000313" key="2">
    <source>
        <dbReference type="EMBL" id="QUL97990.1"/>
    </source>
</evidence>
<proteinExistence type="predicted"/>
<protein>
    <submittedName>
        <fullName evidence="2">Uncharacterized protein</fullName>
    </submittedName>
</protein>
<dbReference type="AlphaFoldDB" id="A0AAT9LA99"/>
<evidence type="ECO:0000256" key="1">
    <source>
        <dbReference type="SAM" id="MobiDB-lite"/>
    </source>
</evidence>
<feature type="region of interest" description="Disordered" evidence="1">
    <location>
        <begin position="91"/>
        <end position="140"/>
    </location>
</feature>
<reference evidence="2" key="2">
    <citation type="journal article" date="2023" name="Biology">
        <title>Prokaryotic Life Associated with Coal-Fire Gas Vents Revealed by Metagenomics.</title>
        <authorList>
            <person name="Kadnikov V.V."/>
            <person name="Mardanov A.V."/>
            <person name="Beletsky A.V."/>
            <person name="Karnachuk O.V."/>
            <person name="Ravin N.V."/>
        </authorList>
    </citation>
    <scope>NUCLEOTIDE SEQUENCE</scope>
    <source>
        <strain evidence="2">Bu02</strain>
    </source>
</reference>
<dbReference type="KEGG" id="fcz:IMF26_07905"/>
<dbReference type="EMBL" id="CP062796">
    <property type="protein sequence ID" value="QUL97990.1"/>
    <property type="molecule type" value="Genomic_DNA"/>
</dbReference>
<accession>A0AAT9LA99</accession>
<reference evidence="2" key="1">
    <citation type="submission" date="2020-10" db="EMBL/GenBank/DDBJ databases">
        <authorList>
            <person name="Kadnikov V."/>
            <person name="Beletsky A.V."/>
            <person name="Mardanov A.V."/>
            <person name="Karnachuk O.V."/>
            <person name="Ravin N.V."/>
        </authorList>
    </citation>
    <scope>NUCLEOTIDE SEQUENCE</scope>
    <source>
        <strain evidence="2">Bu02</strain>
    </source>
</reference>
<feature type="compositionally biased region" description="Basic and acidic residues" evidence="1">
    <location>
        <begin position="122"/>
        <end position="140"/>
    </location>
</feature>
<name>A0AAT9LA99_9FIRM</name>